<feature type="signal peptide" evidence="1">
    <location>
        <begin position="1"/>
        <end position="19"/>
    </location>
</feature>
<keyword evidence="1" id="KW-0732">Signal</keyword>
<protein>
    <submittedName>
        <fullName evidence="2 4">Uncharacterized protein</fullName>
    </submittedName>
</protein>
<name>A0A183EH56_9BILA</name>
<reference evidence="2 3" key="2">
    <citation type="submission" date="2018-11" db="EMBL/GenBank/DDBJ databases">
        <authorList>
            <consortium name="Pathogen Informatics"/>
        </authorList>
    </citation>
    <scope>NUCLEOTIDE SEQUENCE [LARGE SCALE GENOMIC DNA]</scope>
</reference>
<accession>A0A183EH56</accession>
<reference evidence="4" key="1">
    <citation type="submission" date="2016-06" db="UniProtKB">
        <authorList>
            <consortium name="WormBaseParasite"/>
        </authorList>
    </citation>
    <scope>IDENTIFICATION</scope>
</reference>
<evidence type="ECO:0000256" key="1">
    <source>
        <dbReference type="SAM" id="SignalP"/>
    </source>
</evidence>
<feature type="chain" id="PRO_5043139157" evidence="1">
    <location>
        <begin position="20"/>
        <end position="205"/>
    </location>
</feature>
<dbReference type="Proteomes" id="UP000271098">
    <property type="component" value="Unassembled WGS sequence"/>
</dbReference>
<dbReference type="WBParaSite" id="GPUH_0002032201-mRNA-1">
    <property type="protein sequence ID" value="GPUH_0002032201-mRNA-1"/>
    <property type="gene ID" value="GPUH_0002032201"/>
</dbReference>
<organism evidence="4">
    <name type="scientific">Gongylonema pulchrum</name>
    <dbReference type="NCBI Taxonomy" id="637853"/>
    <lineage>
        <taxon>Eukaryota</taxon>
        <taxon>Metazoa</taxon>
        <taxon>Ecdysozoa</taxon>
        <taxon>Nematoda</taxon>
        <taxon>Chromadorea</taxon>
        <taxon>Rhabditida</taxon>
        <taxon>Spirurina</taxon>
        <taxon>Spiruromorpha</taxon>
        <taxon>Spiruroidea</taxon>
        <taxon>Gongylonematidae</taxon>
        <taxon>Gongylonema</taxon>
    </lineage>
</organism>
<keyword evidence="3" id="KW-1185">Reference proteome</keyword>
<evidence type="ECO:0000313" key="3">
    <source>
        <dbReference type="Proteomes" id="UP000271098"/>
    </source>
</evidence>
<proteinExistence type="predicted"/>
<dbReference type="EMBL" id="UYRT01090149">
    <property type="protein sequence ID" value="VDN35740.1"/>
    <property type="molecule type" value="Genomic_DNA"/>
</dbReference>
<gene>
    <name evidence="2" type="ORF">GPUH_LOCUS20297</name>
</gene>
<dbReference type="AlphaFoldDB" id="A0A183EH56"/>
<evidence type="ECO:0000313" key="2">
    <source>
        <dbReference type="EMBL" id="VDN35740.1"/>
    </source>
</evidence>
<sequence length="205" mass="22585">MATTTAATMITAMVLPTVAEVDTTLTLMIAEDSEDDDDDDNNIVVLEQESICAQNGEGGKSCQTKMQMNEPKRAAQLGSSNKPDNIAVSNRYEIREDLENPVNVSVYGAAKELDFAKIKTLFSTKKTATANDLPTVTPQKQLESSEALDKASNETVDTSKKQVLYIFWLFHMDCRDCLDCRCEAVGVTEVQPSIKLHFRSTCVSF</sequence>
<evidence type="ECO:0000313" key="4">
    <source>
        <dbReference type="WBParaSite" id="GPUH_0002032201-mRNA-1"/>
    </source>
</evidence>